<dbReference type="SUPFAM" id="SSF90002">
    <property type="entry name" value="Hypothetical protein YjiA, C-terminal domain"/>
    <property type="match status" value="1"/>
</dbReference>
<dbReference type="EMBL" id="RSEB01000004">
    <property type="protein sequence ID" value="RRR98160.1"/>
    <property type="molecule type" value="Genomic_DNA"/>
</dbReference>
<keyword evidence="8" id="KW-1185">Reference proteome</keyword>
<evidence type="ECO:0000256" key="3">
    <source>
        <dbReference type="ARBA" id="ARBA00023186"/>
    </source>
</evidence>
<evidence type="ECO:0000313" key="8">
    <source>
        <dbReference type="Proteomes" id="UP000277256"/>
    </source>
</evidence>
<evidence type="ECO:0000259" key="6">
    <source>
        <dbReference type="SMART" id="SM00833"/>
    </source>
</evidence>
<dbReference type="PANTHER" id="PTHR13748:SF62">
    <property type="entry name" value="COBW DOMAIN-CONTAINING PROTEIN"/>
    <property type="match status" value="1"/>
</dbReference>
<comment type="catalytic activity">
    <reaction evidence="5">
        <text>GTP + H2O = GDP + phosphate + H(+)</text>
        <dbReference type="Rhea" id="RHEA:19669"/>
        <dbReference type="ChEBI" id="CHEBI:15377"/>
        <dbReference type="ChEBI" id="CHEBI:15378"/>
        <dbReference type="ChEBI" id="CHEBI:37565"/>
        <dbReference type="ChEBI" id="CHEBI:43474"/>
        <dbReference type="ChEBI" id="CHEBI:58189"/>
    </reaction>
    <physiologicalReaction direction="left-to-right" evidence="5">
        <dbReference type="Rhea" id="RHEA:19670"/>
    </physiologicalReaction>
</comment>
<name>A0A426UV16_9ACTN</name>
<keyword evidence="2" id="KW-0378">Hydrolase</keyword>
<evidence type="ECO:0000313" key="7">
    <source>
        <dbReference type="EMBL" id="RRR98160.1"/>
    </source>
</evidence>
<feature type="domain" description="CobW C-terminal" evidence="6">
    <location>
        <begin position="228"/>
        <end position="316"/>
    </location>
</feature>
<dbReference type="AlphaFoldDB" id="A0A426UV16"/>
<dbReference type="InterPro" id="IPR036627">
    <property type="entry name" value="CobW-likC_sf"/>
</dbReference>
<organism evidence="7 8">
    <name type="scientific">Glycomyces terrestris</name>
    <dbReference type="NCBI Taxonomy" id="2493553"/>
    <lineage>
        <taxon>Bacteria</taxon>
        <taxon>Bacillati</taxon>
        <taxon>Actinomycetota</taxon>
        <taxon>Actinomycetes</taxon>
        <taxon>Glycomycetales</taxon>
        <taxon>Glycomycetaceae</taxon>
        <taxon>Glycomyces</taxon>
    </lineage>
</organism>
<dbReference type="Gene3D" id="3.30.1220.10">
    <property type="entry name" value="CobW-like, C-terminal domain"/>
    <property type="match status" value="1"/>
</dbReference>
<evidence type="ECO:0000256" key="4">
    <source>
        <dbReference type="ARBA" id="ARBA00034320"/>
    </source>
</evidence>
<accession>A0A426UV16</accession>
<comment type="similarity">
    <text evidence="4">Belongs to the SIMIBI class G3E GTPase family. ZNG1 subfamily.</text>
</comment>
<dbReference type="InterPro" id="IPR011629">
    <property type="entry name" value="CobW-like_C"/>
</dbReference>
<dbReference type="SUPFAM" id="SSF52540">
    <property type="entry name" value="P-loop containing nucleoside triphosphate hydrolases"/>
    <property type="match status" value="1"/>
</dbReference>
<keyword evidence="1" id="KW-0547">Nucleotide-binding</keyword>
<dbReference type="Gene3D" id="3.40.50.300">
    <property type="entry name" value="P-loop containing nucleotide triphosphate hydrolases"/>
    <property type="match status" value="1"/>
</dbReference>
<dbReference type="InterPro" id="IPR051316">
    <property type="entry name" value="Zinc-reg_GTPase_activator"/>
</dbReference>
<dbReference type="RefSeq" id="WP_125248469.1">
    <property type="nucleotide sequence ID" value="NZ_RSEB01000004.1"/>
</dbReference>
<dbReference type="GO" id="GO:0005737">
    <property type="term" value="C:cytoplasm"/>
    <property type="evidence" value="ECO:0007669"/>
    <property type="project" value="TreeGrafter"/>
</dbReference>
<evidence type="ECO:0000256" key="1">
    <source>
        <dbReference type="ARBA" id="ARBA00022741"/>
    </source>
</evidence>
<dbReference type="GO" id="GO:0000166">
    <property type="term" value="F:nucleotide binding"/>
    <property type="evidence" value="ECO:0007669"/>
    <property type="project" value="UniProtKB-KW"/>
</dbReference>
<sequence length="335" mass="35487">MEQRVPVIVLTGYLGAGKTTLLNHLLCQPGARVGVIVNDFGEVNVDAALVTGQIDEPVSIAGGCLCCIEDLSGLDAALDRLTHPKFGLDVVIVEASGIAEPGVIAKMIHFSEAERVRAGGVVDVVDAVEHFNTVDRTDQPPVRFKAATLAVINQCDRLPEAGAEDALAAIERRILAVNPDIHLVRTSNGRVDPALVYDTASTADPEDELPLAALARQAHHDAADHAHARSVTVRAPGPVDPGALLDLLEHPPAGAYRMKGTVTVETGGGRRRGFVVHVVGDRIDVASRDATGPGELVAIGSHLDVEAARPRMEAAVAVPERRDPAGLQRLLRYRR</sequence>
<gene>
    <name evidence="7" type="ORF">EIW28_14670</name>
</gene>
<evidence type="ECO:0000256" key="2">
    <source>
        <dbReference type="ARBA" id="ARBA00022801"/>
    </source>
</evidence>
<protein>
    <submittedName>
        <fullName evidence="7">Cobalamin biosynthesis protein CobW</fullName>
    </submittedName>
</protein>
<dbReference type="PANTHER" id="PTHR13748">
    <property type="entry name" value="COBW-RELATED"/>
    <property type="match status" value="1"/>
</dbReference>
<proteinExistence type="inferred from homology"/>
<dbReference type="Pfam" id="PF02492">
    <property type="entry name" value="cobW"/>
    <property type="match status" value="1"/>
</dbReference>
<keyword evidence="3" id="KW-0143">Chaperone</keyword>
<dbReference type="SMART" id="SM00833">
    <property type="entry name" value="CobW_C"/>
    <property type="match status" value="1"/>
</dbReference>
<comment type="caution">
    <text evidence="7">The sequence shown here is derived from an EMBL/GenBank/DDBJ whole genome shotgun (WGS) entry which is preliminary data.</text>
</comment>
<dbReference type="Pfam" id="PF07683">
    <property type="entry name" value="CobW_C"/>
    <property type="match status" value="1"/>
</dbReference>
<dbReference type="GO" id="GO:0016787">
    <property type="term" value="F:hydrolase activity"/>
    <property type="evidence" value="ECO:0007669"/>
    <property type="project" value="UniProtKB-KW"/>
</dbReference>
<reference evidence="7 8" key="1">
    <citation type="submission" date="2018-12" db="EMBL/GenBank/DDBJ databases">
        <title>Glycomyces sp. YIM 121974 draft genome.</title>
        <authorList>
            <person name="Li Q."/>
        </authorList>
    </citation>
    <scope>NUCLEOTIDE SEQUENCE [LARGE SCALE GENOMIC DNA]</scope>
    <source>
        <strain evidence="7 8">YIM 121974</strain>
    </source>
</reference>
<dbReference type="InterPro" id="IPR003495">
    <property type="entry name" value="CobW/HypB/UreG_nucleotide-bd"/>
</dbReference>
<dbReference type="Proteomes" id="UP000277256">
    <property type="component" value="Unassembled WGS sequence"/>
</dbReference>
<dbReference type="OrthoDB" id="9808822at2"/>
<evidence type="ECO:0000256" key="5">
    <source>
        <dbReference type="ARBA" id="ARBA00049117"/>
    </source>
</evidence>
<dbReference type="InterPro" id="IPR027417">
    <property type="entry name" value="P-loop_NTPase"/>
</dbReference>